<evidence type="ECO:0000256" key="6">
    <source>
        <dbReference type="NCBIfam" id="TIGR01744"/>
    </source>
</evidence>
<dbReference type="GO" id="GO:0000310">
    <property type="term" value="F:xanthine phosphoribosyltransferase activity"/>
    <property type="evidence" value="ECO:0007669"/>
    <property type="project" value="UniProtKB-UniRule"/>
</dbReference>
<reference evidence="8 9" key="1">
    <citation type="submission" date="2016-10" db="EMBL/GenBank/DDBJ databases">
        <authorList>
            <person name="de Groot N.N."/>
        </authorList>
    </citation>
    <scope>NUCLEOTIDE SEQUENCE [LARGE SCALE GENOMIC DNA]</scope>
    <source>
        <strain evidence="8 9">S137</strain>
    </source>
</reference>
<keyword evidence="4 5" id="KW-0660">Purine salvage</keyword>
<sequence length="191" mass="21355">MELLKERILKEGYCLSGNILKVDSFINHQIDPEFTVEMGKEFVRRFADVKIDKVLTIESSGIAIGMAVAYELKKRLVFARKNPSLLMQEDMYTCPITSYTKKEAKLVYVLKKFLQAGENILIIDDFMADGNAALGLANIVEQAGGKVVGIGIAIEKSFQQGAQRVRDAGYRVESLARIASLENEQIKFVED</sequence>
<dbReference type="AlphaFoldDB" id="A0A1H0SRE6"/>
<organism evidence="8 9">
    <name type="scientific">Selenomonas ruminantium</name>
    <dbReference type="NCBI Taxonomy" id="971"/>
    <lineage>
        <taxon>Bacteria</taxon>
        <taxon>Bacillati</taxon>
        <taxon>Bacillota</taxon>
        <taxon>Negativicutes</taxon>
        <taxon>Selenomonadales</taxon>
        <taxon>Selenomonadaceae</taxon>
        <taxon>Selenomonas</taxon>
    </lineage>
</organism>
<comment type="subcellular location">
    <subcellularLocation>
        <location evidence="5">Cytoplasm</location>
    </subcellularLocation>
</comment>
<keyword evidence="1 5" id="KW-0963">Cytoplasm</keyword>
<dbReference type="RefSeq" id="WP_074572539.1">
    <property type="nucleotide sequence ID" value="NZ_FNJQ01000019.1"/>
</dbReference>
<dbReference type="GO" id="GO:0005737">
    <property type="term" value="C:cytoplasm"/>
    <property type="evidence" value="ECO:0007669"/>
    <property type="project" value="UniProtKB-SubCell"/>
</dbReference>
<keyword evidence="3 5" id="KW-0808">Transferase</keyword>
<evidence type="ECO:0000313" key="8">
    <source>
        <dbReference type="EMBL" id="SDP43786.1"/>
    </source>
</evidence>
<dbReference type="InterPro" id="IPR029057">
    <property type="entry name" value="PRTase-like"/>
</dbReference>
<dbReference type="OrthoDB" id="9790678at2"/>
<evidence type="ECO:0000256" key="2">
    <source>
        <dbReference type="ARBA" id="ARBA00022676"/>
    </source>
</evidence>
<dbReference type="Proteomes" id="UP000182412">
    <property type="component" value="Unassembled WGS sequence"/>
</dbReference>
<feature type="binding site" evidence="5">
    <location>
        <position position="20"/>
    </location>
    <ligand>
        <name>xanthine</name>
        <dbReference type="ChEBI" id="CHEBI:17712"/>
    </ligand>
</feature>
<proteinExistence type="inferred from homology"/>
<evidence type="ECO:0000256" key="3">
    <source>
        <dbReference type="ARBA" id="ARBA00022679"/>
    </source>
</evidence>
<dbReference type="GO" id="GO:0032265">
    <property type="term" value="P:XMP salvage"/>
    <property type="evidence" value="ECO:0007669"/>
    <property type="project" value="UniProtKB-UniRule"/>
</dbReference>
<dbReference type="GO" id="GO:0006166">
    <property type="term" value="P:purine ribonucleoside salvage"/>
    <property type="evidence" value="ECO:0007669"/>
    <property type="project" value="UniProtKB-KW"/>
</dbReference>
<keyword evidence="2 5" id="KW-0328">Glycosyltransferase</keyword>
<accession>A0A1H0SRE6</accession>
<gene>
    <name evidence="5" type="primary">xpt</name>
    <name evidence="8" type="ORF">SAMN05216366_11917</name>
</gene>
<dbReference type="InterPro" id="IPR050118">
    <property type="entry name" value="Pur/Pyrimidine_PRTase"/>
</dbReference>
<dbReference type="PANTHER" id="PTHR43864">
    <property type="entry name" value="HYPOXANTHINE/GUANINE PHOSPHORIBOSYLTRANSFERASE"/>
    <property type="match status" value="1"/>
</dbReference>
<dbReference type="NCBIfam" id="TIGR01744">
    <property type="entry name" value="XPRTase"/>
    <property type="match status" value="1"/>
</dbReference>
<feature type="binding site" evidence="5">
    <location>
        <begin position="128"/>
        <end position="132"/>
    </location>
    <ligand>
        <name>5-phospho-alpha-D-ribose 1-diphosphate</name>
        <dbReference type="ChEBI" id="CHEBI:58017"/>
    </ligand>
</feature>
<feature type="binding site" evidence="5">
    <location>
        <position position="27"/>
    </location>
    <ligand>
        <name>xanthine</name>
        <dbReference type="ChEBI" id="CHEBI:17712"/>
    </ligand>
</feature>
<dbReference type="Pfam" id="PF00156">
    <property type="entry name" value="Pribosyltran"/>
    <property type="match status" value="1"/>
</dbReference>
<evidence type="ECO:0000256" key="4">
    <source>
        <dbReference type="ARBA" id="ARBA00022726"/>
    </source>
</evidence>
<dbReference type="Gene3D" id="3.40.50.2020">
    <property type="match status" value="1"/>
</dbReference>
<dbReference type="PANTHER" id="PTHR43864:SF1">
    <property type="entry name" value="XANTHINE PHOSPHORIBOSYLTRANSFERASE"/>
    <property type="match status" value="1"/>
</dbReference>
<protein>
    <recommendedName>
        <fullName evidence="5 6">Xanthine phosphoribosyltransferase</fullName>
        <shortName evidence="5">XPRTase</shortName>
        <ecNumber evidence="5 6">2.4.2.22</ecNumber>
    </recommendedName>
</protein>
<evidence type="ECO:0000256" key="5">
    <source>
        <dbReference type="HAMAP-Rule" id="MF_01184"/>
    </source>
</evidence>
<dbReference type="InterPro" id="IPR000836">
    <property type="entry name" value="PRTase_dom"/>
</dbReference>
<dbReference type="CDD" id="cd06223">
    <property type="entry name" value="PRTases_typeI"/>
    <property type="match status" value="1"/>
</dbReference>
<dbReference type="EC" id="2.4.2.22" evidence="5 6"/>
<dbReference type="GO" id="GO:0046110">
    <property type="term" value="P:xanthine metabolic process"/>
    <property type="evidence" value="ECO:0007669"/>
    <property type="project" value="UniProtKB-UniRule"/>
</dbReference>
<dbReference type="NCBIfam" id="NF006671">
    <property type="entry name" value="PRK09219.1"/>
    <property type="match status" value="1"/>
</dbReference>
<feature type="binding site" evidence="5">
    <location>
        <position position="156"/>
    </location>
    <ligand>
        <name>xanthine</name>
        <dbReference type="ChEBI" id="CHEBI:17712"/>
    </ligand>
</feature>
<comment type="similarity">
    <text evidence="5">Belongs to the purine/pyrimidine phosphoribosyltransferase family. Xpt subfamily.</text>
</comment>
<comment type="subunit">
    <text evidence="5">Homodimer.</text>
</comment>
<evidence type="ECO:0000259" key="7">
    <source>
        <dbReference type="Pfam" id="PF00156"/>
    </source>
</evidence>
<comment type="pathway">
    <text evidence="5">Purine metabolism; XMP biosynthesis via salvage pathway; XMP from xanthine: step 1/1.</text>
</comment>
<comment type="function">
    <text evidence="5">Converts the preformed base xanthine, a product of nucleic acid breakdown, to xanthosine 5'-monophosphate (XMP), so it can be reused for RNA or DNA synthesis.</text>
</comment>
<feature type="domain" description="Phosphoribosyltransferase" evidence="7">
    <location>
        <begin position="47"/>
        <end position="159"/>
    </location>
</feature>
<comment type="catalytic activity">
    <reaction evidence="5">
        <text>XMP + diphosphate = xanthine + 5-phospho-alpha-D-ribose 1-diphosphate</text>
        <dbReference type="Rhea" id="RHEA:10800"/>
        <dbReference type="ChEBI" id="CHEBI:17712"/>
        <dbReference type="ChEBI" id="CHEBI:33019"/>
        <dbReference type="ChEBI" id="CHEBI:57464"/>
        <dbReference type="ChEBI" id="CHEBI:58017"/>
        <dbReference type="EC" id="2.4.2.22"/>
    </reaction>
</comment>
<evidence type="ECO:0000256" key="1">
    <source>
        <dbReference type="ARBA" id="ARBA00022490"/>
    </source>
</evidence>
<dbReference type="InterPro" id="IPR010079">
    <property type="entry name" value="Xanthine_PRibTrfase"/>
</dbReference>
<dbReference type="SUPFAM" id="SSF53271">
    <property type="entry name" value="PRTase-like"/>
    <property type="match status" value="1"/>
</dbReference>
<evidence type="ECO:0000313" key="9">
    <source>
        <dbReference type="Proteomes" id="UP000182412"/>
    </source>
</evidence>
<dbReference type="UniPathway" id="UPA00602">
    <property type="reaction ID" value="UER00658"/>
</dbReference>
<dbReference type="EMBL" id="FNJQ01000019">
    <property type="protein sequence ID" value="SDP43786.1"/>
    <property type="molecule type" value="Genomic_DNA"/>
</dbReference>
<dbReference type="HAMAP" id="MF_01184">
    <property type="entry name" value="XPRTase"/>
    <property type="match status" value="1"/>
</dbReference>
<name>A0A1H0SRE6_SELRU</name>